<keyword evidence="1" id="KW-1133">Transmembrane helix</keyword>
<evidence type="ECO:0000313" key="3">
    <source>
        <dbReference type="EMBL" id="TXJ92253.1"/>
    </source>
</evidence>
<name>A0A3A1NII0_9FLAO</name>
<keyword evidence="1" id="KW-0472">Membrane</keyword>
<dbReference type="OrthoDB" id="978644at2"/>
<gene>
    <name evidence="2" type="ORF">D2V05_15730</name>
    <name evidence="3" type="ORF">FQ017_15590</name>
</gene>
<dbReference type="EMBL" id="QXFI01000033">
    <property type="protein sequence ID" value="RIV43053.1"/>
    <property type="molecule type" value="Genomic_DNA"/>
</dbReference>
<keyword evidence="1" id="KW-0812">Transmembrane</keyword>
<reference evidence="3 5" key="2">
    <citation type="submission" date="2019-07" db="EMBL/GenBank/DDBJ databases">
        <title>Draft genome of two Muricauda strains isolated from deep sea.</title>
        <authorList>
            <person name="Sun C."/>
        </authorList>
    </citation>
    <scope>NUCLEOTIDE SEQUENCE [LARGE SCALE GENOMIC DNA]</scope>
    <source>
        <strain evidence="3 5">72</strain>
    </source>
</reference>
<evidence type="ECO:0000313" key="4">
    <source>
        <dbReference type="Proteomes" id="UP000266691"/>
    </source>
</evidence>
<dbReference type="EMBL" id="VNWK01000033">
    <property type="protein sequence ID" value="TXJ92253.1"/>
    <property type="molecule type" value="Genomic_DNA"/>
</dbReference>
<reference evidence="2 4" key="1">
    <citation type="submission" date="2018-08" db="EMBL/GenBank/DDBJ databases">
        <title>Proposal of Muricauda 72 sp.nov. and Muricauda NH166 sp.nov., isolated from seawater.</title>
        <authorList>
            <person name="Cheng H."/>
            <person name="Wu Y.-H."/>
            <person name="Guo L.-L."/>
            <person name="Xu X.-W."/>
        </authorList>
    </citation>
    <scope>NUCLEOTIDE SEQUENCE [LARGE SCALE GENOMIC DNA]</scope>
    <source>
        <strain evidence="2 4">72</strain>
    </source>
</reference>
<proteinExistence type="predicted"/>
<dbReference type="SUPFAM" id="SSF48371">
    <property type="entry name" value="ARM repeat"/>
    <property type="match status" value="1"/>
</dbReference>
<dbReference type="Proteomes" id="UP000266691">
    <property type="component" value="Unassembled WGS sequence"/>
</dbReference>
<comment type="caution">
    <text evidence="2">The sequence shown here is derived from an EMBL/GenBank/DDBJ whole genome shotgun (WGS) entry which is preliminary data.</text>
</comment>
<sequence length="265" mass="30353">MMDEKKFEIQAMDFMSGNMSDTEAKDFERFLKEHVEYREKYDELLKAWELLQTMQAPEPSENMDKAFFDMLSAEMEREQRTAPKQNVISMLTGIFRPQWAIGVFLLLMGLGIGYFLRPEGETIPIQNMAANNETEEVRQKLVLTLLDQPSANQRLQGVSEANKFENADDIVIKALLKTLNSDPNVNVRLAAIESLTNYVNKPEVRQGLVQSIPNQESPILQITLANLMVALQEKASIEPFKQLLKEKQLDTTVKKRIERSIESII</sequence>
<evidence type="ECO:0000256" key="1">
    <source>
        <dbReference type="SAM" id="Phobius"/>
    </source>
</evidence>
<dbReference type="Pfam" id="PF13646">
    <property type="entry name" value="HEAT_2"/>
    <property type="match status" value="1"/>
</dbReference>
<dbReference type="Proteomes" id="UP000321621">
    <property type="component" value="Unassembled WGS sequence"/>
</dbReference>
<dbReference type="InterPro" id="IPR011989">
    <property type="entry name" value="ARM-like"/>
</dbReference>
<dbReference type="InterPro" id="IPR016024">
    <property type="entry name" value="ARM-type_fold"/>
</dbReference>
<keyword evidence="5" id="KW-1185">Reference proteome</keyword>
<dbReference type="AlphaFoldDB" id="A0A3A1NII0"/>
<dbReference type="RefSeq" id="WP_119648525.1">
    <property type="nucleotide sequence ID" value="NZ_QXFI01000033.1"/>
</dbReference>
<dbReference type="Gene3D" id="1.25.10.10">
    <property type="entry name" value="Leucine-rich Repeat Variant"/>
    <property type="match status" value="1"/>
</dbReference>
<feature type="transmembrane region" description="Helical" evidence="1">
    <location>
        <begin position="99"/>
        <end position="116"/>
    </location>
</feature>
<evidence type="ECO:0000313" key="2">
    <source>
        <dbReference type="EMBL" id="RIV43053.1"/>
    </source>
</evidence>
<evidence type="ECO:0000313" key="5">
    <source>
        <dbReference type="Proteomes" id="UP000321621"/>
    </source>
</evidence>
<accession>A0A3A1NII0</accession>
<protein>
    <submittedName>
        <fullName evidence="2">HEAT repeat domain-containing protein</fullName>
    </submittedName>
</protein>
<organism evidence="2 4">
    <name type="scientific">Flagellimonas pelagia</name>
    <dbReference type="NCBI Taxonomy" id="2306998"/>
    <lineage>
        <taxon>Bacteria</taxon>
        <taxon>Pseudomonadati</taxon>
        <taxon>Bacteroidota</taxon>
        <taxon>Flavobacteriia</taxon>
        <taxon>Flavobacteriales</taxon>
        <taxon>Flavobacteriaceae</taxon>
        <taxon>Flagellimonas</taxon>
    </lineage>
</organism>